<keyword evidence="5" id="KW-1185">Reference proteome</keyword>
<name>A0A1I0VEZ3_9BACT</name>
<proteinExistence type="inferred from homology"/>
<sequence>MADFKTPGVYVQEISTLPASIAPVATAIPAFVGYTAKRQKNGETIPANKPVRVSSYLEYKEIFGESYPEDYGVVLTAAADGSTIVTITDPTNFSPYRMTYQVYMYFNNGGGPCYIVPVGGFVAGPNPAPASVDPGELIAGINALEEEDEPTLLVVPEAVILSATDRKTIHETLITQCAKLQDRFALMDALNYGGQSVQEDGDSFRAEVGSSDLKYGAAYYPSLKTSLYKYYSESKLTITDNRGGAGLGPFHTKRLESLENGDAFATATIRINNTANIDGDIFSIGGNVYTEGTPAFTKGVTDINTADALLSAINTTANPLFTASRTPATSILTLVATAPGASGASIPLTYTDNGDGGAVISGSGTFSWQAPDKTLYNNIIAKLQSKKMELYPSASMAGICARVDRQRGVWKAPANVDVRGVIKPVVAVSAEDQGLLNVDPTSGKSINVIRFFQGKGNLVWGARTLAGNDNEWRYIPVRRLYIFVEESVKKATEFVVFEPNDANTWLRVKTMIENFLSNLWRDGALAGSKAEEAFFVRIGLGKTMTPLDILEGRLIVEIGMAAVRPAEFIILKFSHKLQES</sequence>
<dbReference type="Proteomes" id="UP000198790">
    <property type="component" value="Unassembled WGS sequence"/>
</dbReference>
<dbReference type="OrthoDB" id="9767864at2"/>
<dbReference type="Gene3D" id="3.40.50.11780">
    <property type="match status" value="1"/>
</dbReference>
<feature type="domain" description="Tail sheath protein subtilisin-like" evidence="2">
    <location>
        <begin position="358"/>
        <end position="465"/>
    </location>
</feature>
<dbReference type="RefSeq" id="WP_092894273.1">
    <property type="nucleotide sequence ID" value="NZ_FOKK01000001.1"/>
</dbReference>
<organism evidence="4 5">
    <name type="scientific">Algoriphagus aquimarinus</name>
    <dbReference type="NCBI Taxonomy" id="237018"/>
    <lineage>
        <taxon>Bacteria</taxon>
        <taxon>Pseudomonadati</taxon>
        <taxon>Bacteroidota</taxon>
        <taxon>Cytophagia</taxon>
        <taxon>Cytophagales</taxon>
        <taxon>Cyclobacteriaceae</taxon>
        <taxon>Algoriphagus</taxon>
    </lineage>
</organism>
<dbReference type="InterPro" id="IPR020287">
    <property type="entry name" value="Tail_sheath_C"/>
</dbReference>
<evidence type="ECO:0000313" key="4">
    <source>
        <dbReference type="EMBL" id="SFA75029.1"/>
    </source>
</evidence>
<dbReference type="AlphaFoldDB" id="A0A1I0VEZ3"/>
<feature type="domain" description="Tail sheath protein C-terminal" evidence="3">
    <location>
        <begin position="469"/>
        <end position="573"/>
    </location>
</feature>
<dbReference type="PANTHER" id="PTHR35861">
    <property type="match status" value="1"/>
</dbReference>
<reference evidence="4 5" key="1">
    <citation type="submission" date="2016-10" db="EMBL/GenBank/DDBJ databases">
        <authorList>
            <person name="de Groot N.N."/>
        </authorList>
    </citation>
    <scope>NUCLEOTIDE SEQUENCE [LARGE SCALE GENOMIC DNA]</scope>
    <source>
        <strain evidence="4 5">DSM 23399</strain>
    </source>
</reference>
<evidence type="ECO:0008006" key="6">
    <source>
        <dbReference type="Google" id="ProtNLM"/>
    </source>
</evidence>
<dbReference type="InterPro" id="IPR035089">
    <property type="entry name" value="Phage_sheath_subtilisin"/>
</dbReference>
<dbReference type="Pfam" id="PF04984">
    <property type="entry name" value="Phage_sheath_1"/>
    <property type="match status" value="1"/>
</dbReference>
<dbReference type="EMBL" id="FOKK01000001">
    <property type="protein sequence ID" value="SFA75029.1"/>
    <property type="molecule type" value="Genomic_DNA"/>
</dbReference>
<protein>
    <recommendedName>
        <fullName evidence="6">Phage tail sheath family protein</fullName>
    </recommendedName>
</protein>
<evidence type="ECO:0000313" key="5">
    <source>
        <dbReference type="Proteomes" id="UP000198790"/>
    </source>
</evidence>
<dbReference type="STRING" id="237018.SAMN04489723_101166"/>
<dbReference type="Pfam" id="PF17482">
    <property type="entry name" value="Phage_sheath_1C"/>
    <property type="match status" value="1"/>
</dbReference>
<dbReference type="InterPro" id="IPR052042">
    <property type="entry name" value="Tail_sheath_structural"/>
</dbReference>
<evidence type="ECO:0000256" key="1">
    <source>
        <dbReference type="ARBA" id="ARBA00008005"/>
    </source>
</evidence>
<evidence type="ECO:0000259" key="3">
    <source>
        <dbReference type="Pfam" id="PF17482"/>
    </source>
</evidence>
<dbReference type="PANTHER" id="PTHR35861:SF1">
    <property type="entry name" value="PHAGE TAIL SHEATH PROTEIN"/>
    <property type="match status" value="1"/>
</dbReference>
<gene>
    <name evidence="4" type="ORF">SAMN04489723_101166</name>
</gene>
<comment type="similarity">
    <text evidence="1">Belongs to the myoviridae tail sheath protein family.</text>
</comment>
<accession>A0A1I0VEZ3</accession>
<evidence type="ECO:0000259" key="2">
    <source>
        <dbReference type="Pfam" id="PF04984"/>
    </source>
</evidence>